<keyword evidence="1" id="KW-0808">Transferase</keyword>
<dbReference type="PROSITE" id="PS51186">
    <property type="entry name" value="GNAT"/>
    <property type="match status" value="1"/>
</dbReference>
<dbReference type="RefSeq" id="WP_209903967.1">
    <property type="nucleotide sequence ID" value="NZ_BAAAJW010000005.1"/>
</dbReference>
<dbReference type="CDD" id="cd04301">
    <property type="entry name" value="NAT_SF"/>
    <property type="match status" value="1"/>
</dbReference>
<reference evidence="4 5" key="1">
    <citation type="submission" date="2021-03" db="EMBL/GenBank/DDBJ databases">
        <title>Sequencing the genomes of 1000 actinobacteria strains.</title>
        <authorList>
            <person name="Klenk H.-P."/>
        </authorList>
    </citation>
    <scope>NUCLEOTIDE SEQUENCE [LARGE SCALE GENOMIC DNA]</scope>
    <source>
        <strain evidence="4 5">DSM 14566</strain>
    </source>
</reference>
<dbReference type="InterPro" id="IPR050680">
    <property type="entry name" value="YpeA/RimI_acetyltransf"/>
</dbReference>
<name>A0ABS4X499_9MICO</name>
<evidence type="ECO:0000313" key="5">
    <source>
        <dbReference type="Proteomes" id="UP001519290"/>
    </source>
</evidence>
<proteinExistence type="predicted"/>
<dbReference type="PANTHER" id="PTHR43420">
    <property type="entry name" value="ACETYLTRANSFERASE"/>
    <property type="match status" value="1"/>
</dbReference>
<organism evidence="4 5">
    <name type="scientific">Brachybacterium sacelli</name>
    <dbReference type="NCBI Taxonomy" id="173364"/>
    <lineage>
        <taxon>Bacteria</taxon>
        <taxon>Bacillati</taxon>
        <taxon>Actinomycetota</taxon>
        <taxon>Actinomycetes</taxon>
        <taxon>Micrococcales</taxon>
        <taxon>Dermabacteraceae</taxon>
        <taxon>Brachybacterium</taxon>
    </lineage>
</organism>
<dbReference type="InterPro" id="IPR016181">
    <property type="entry name" value="Acyl_CoA_acyltransferase"/>
</dbReference>
<protein>
    <submittedName>
        <fullName evidence="4">Ribosomal protein S18 acetylase RimI-like enzyme</fullName>
    </submittedName>
</protein>
<accession>A0ABS4X499</accession>
<dbReference type="Pfam" id="PF00583">
    <property type="entry name" value="Acetyltransf_1"/>
    <property type="match status" value="1"/>
</dbReference>
<dbReference type="Proteomes" id="UP001519290">
    <property type="component" value="Unassembled WGS sequence"/>
</dbReference>
<evidence type="ECO:0000313" key="4">
    <source>
        <dbReference type="EMBL" id="MBP2383294.1"/>
    </source>
</evidence>
<dbReference type="SUPFAM" id="SSF55729">
    <property type="entry name" value="Acyl-CoA N-acyltransferases (Nat)"/>
    <property type="match status" value="1"/>
</dbReference>
<gene>
    <name evidence="4" type="ORF">JOF43_003283</name>
</gene>
<dbReference type="EMBL" id="JAGIOD010000002">
    <property type="protein sequence ID" value="MBP2383294.1"/>
    <property type="molecule type" value="Genomic_DNA"/>
</dbReference>
<sequence length="174" mass="19758">MKVRTYDSTDREAVIDLDTATPLTTYADVEFHNGSFTWQEMTLAFPTVKRHDLAQYLAEDPPGWDCAYLATHNDRVCGFAAGTLRSWNRRLCLLHMYVDSQMRGQGIGRALLNTLFNAPESADAQHVWLETQVDNVPAIRAYESMGFRIVGLDQTLYGDCPSNDTALYMSRRLR</sequence>
<comment type="caution">
    <text evidence="4">The sequence shown here is derived from an EMBL/GenBank/DDBJ whole genome shotgun (WGS) entry which is preliminary data.</text>
</comment>
<evidence type="ECO:0000259" key="3">
    <source>
        <dbReference type="PROSITE" id="PS51186"/>
    </source>
</evidence>
<evidence type="ECO:0000256" key="1">
    <source>
        <dbReference type="ARBA" id="ARBA00022679"/>
    </source>
</evidence>
<dbReference type="InterPro" id="IPR000182">
    <property type="entry name" value="GNAT_dom"/>
</dbReference>
<evidence type="ECO:0000256" key="2">
    <source>
        <dbReference type="ARBA" id="ARBA00023315"/>
    </source>
</evidence>
<keyword evidence="5" id="KW-1185">Reference proteome</keyword>
<feature type="domain" description="N-acetyltransferase" evidence="3">
    <location>
        <begin position="15"/>
        <end position="174"/>
    </location>
</feature>
<dbReference type="PANTHER" id="PTHR43420:SF12">
    <property type="entry name" value="N-ACETYLTRANSFERASE DOMAIN-CONTAINING PROTEIN"/>
    <property type="match status" value="1"/>
</dbReference>
<keyword evidence="2" id="KW-0012">Acyltransferase</keyword>
<dbReference type="Gene3D" id="3.40.630.30">
    <property type="match status" value="1"/>
</dbReference>